<organism evidence="3 4">
    <name type="scientific">Colwellia psychrerythraea (strain 34H / ATCC BAA-681)</name>
    <name type="common">Vibrio psychroerythus</name>
    <dbReference type="NCBI Taxonomy" id="167879"/>
    <lineage>
        <taxon>Bacteria</taxon>
        <taxon>Pseudomonadati</taxon>
        <taxon>Pseudomonadota</taxon>
        <taxon>Gammaproteobacteria</taxon>
        <taxon>Alteromonadales</taxon>
        <taxon>Colwelliaceae</taxon>
        <taxon>Colwellia</taxon>
    </lineage>
</organism>
<feature type="compositionally biased region" description="Polar residues" evidence="1">
    <location>
        <begin position="97"/>
        <end position="113"/>
    </location>
</feature>
<accession>Q484Z3</accession>
<evidence type="ECO:0000256" key="1">
    <source>
        <dbReference type="SAM" id="MobiDB-lite"/>
    </source>
</evidence>
<proteinExistence type="predicted"/>
<dbReference type="PANTHER" id="PTHR24094:SF15">
    <property type="entry name" value="AMP-DEPENDENT SYNTHETASE_LIGASE DOMAIN-CONTAINING PROTEIN-RELATED"/>
    <property type="match status" value="1"/>
</dbReference>
<dbReference type="AlphaFoldDB" id="Q484Z3"/>
<dbReference type="InterPro" id="IPR011089">
    <property type="entry name" value="GmrSD_C"/>
</dbReference>
<name>Q484Z3_COLP3</name>
<dbReference type="Proteomes" id="UP000000547">
    <property type="component" value="Chromosome"/>
</dbReference>
<protein>
    <recommendedName>
        <fullName evidence="2">GmrSD restriction endonucleases C-terminal domain-containing protein</fullName>
    </recommendedName>
</protein>
<dbReference type="EMBL" id="CP000083">
    <property type="protein sequence ID" value="AAZ28109.1"/>
    <property type="molecule type" value="Genomic_DNA"/>
</dbReference>
<sequence>MNLLAREDLEAKDISLNITAKPKHLFGTYNMTLKNLLFPCVLLSLILLLPEANAETIKKSKSGICHDLKSPYYKRTKNFTSFISLASCIESGGRLPKNSSSTPANTQKQSTISSNYSRKMFGHGWADSNKDCQNSRMETLIAYSLSPVRFKTTKECEVVSGKWISPFSGKTIYAASEIDIDHIVSLKWAWVHGANHWTKAKRVKFANDPANLLSVEARLNRQKGSKGLNAWLPPANQCQYISRFIRVYKAYNLELSNKEQVIYDKIMKQHCH</sequence>
<feature type="region of interest" description="Disordered" evidence="1">
    <location>
        <begin position="94"/>
        <end position="113"/>
    </location>
</feature>
<dbReference type="Pfam" id="PF07510">
    <property type="entry name" value="GmrSD_C"/>
    <property type="match status" value="1"/>
</dbReference>
<dbReference type="KEGG" id="cps:CPS_1634"/>
<evidence type="ECO:0000313" key="3">
    <source>
        <dbReference type="EMBL" id="AAZ28109.1"/>
    </source>
</evidence>
<reference evidence="3" key="1">
    <citation type="journal article" date="2005" name="Proc. Natl. Acad. Sci. U.S.A.">
        <title>The psychrophilic lifestyle as revealed by the genome sequence of Colwellia psychrerythraea 34H through genomic and proteomic analyses.</title>
        <authorList>
            <person name="Methe B.A."/>
            <person name="Nelson K.E."/>
            <person name="Deming J.W."/>
            <person name="Momen B."/>
            <person name="Melamud E."/>
            <person name="Zhang X."/>
            <person name="Moult J."/>
            <person name="Madupu R."/>
            <person name="Nelson W.C."/>
            <person name="Dodson R.J."/>
            <person name="Brinkac L.M."/>
            <person name="Daugherty S.C."/>
            <person name="Durkin A.S."/>
            <person name="DeBoy R.T."/>
            <person name="Kolonay J.F."/>
            <person name="Sullivan S.A."/>
            <person name="Zhou L."/>
            <person name="Davidsen T.M."/>
            <person name="Wu M."/>
            <person name="Huston A.L."/>
            <person name="Lewis M."/>
            <person name="Weaver B."/>
            <person name="Weidman J.F."/>
            <person name="Khouri H."/>
            <person name="Utterback T.R."/>
            <person name="Feldblyum T.V."/>
            <person name="Fraser C.M."/>
        </authorList>
    </citation>
    <scope>NUCLEOTIDE SEQUENCE [LARGE SCALE GENOMIC DNA]</scope>
    <source>
        <strain evidence="3">34H</strain>
    </source>
</reference>
<dbReference type="PANTHER" id="PTHR24094">
    <property type="entry name" value="SECRETED PROTEIN"/>
    <property type="match status" value="1"/>
</dbReference>
<evidence type="ECO:0000259" key="2">
    <source>
        <dbReference type="Pfam" id="PF07510"/>
    </source>
</evidence>
<evidence type="ECO:0000313" key="4">
    <source>
        <dbReference type="Proteomes" id="UP000000547"/>
    </source>
</evidence>
<dbReference type="RefSeq" id="WP_011042466.1">
    <property type="nucleotide sequence ID" value="NC_003910.7"/>
</dbReference>
<gene>
    <name evidence="3" type="ordered locus">CPS_1634</name>
</gene>
<dbReference type="HOGENOM" id="CLU_043034_2_0_6"/>
<dbReference type="STRING" id="167879.CPS_1634"/>
<feature type="domain" description="GmrSD restriction endonucleases C-terminal" evidence="2">
    <location>
        <begin position="173"/>
        <end position="260"/>
    </location>
</feature>